<dbReference type="PANTHER" id="PTHR30344">
    <property type="entry name" value="6-PHOSPHOGLUCONOLACTONASE-RELATED"/>
    <property type="match status" value="1"/>
</dbReference>
<comment type="caution">
    <text evidence="3">The sequence shown here is derived from an EMBL/GenBank/DDBJ whole genome shotgun (WGS) entry which is preliminary data.</text>
</comment>
<dbReference type="InterPro" id="IPR015943">
    <property type="entry name" value="WD40/YVTN_repeat-like_dom_sf"/>
</dbReference>
<gene>
    <name evidence="3" type="ORF">LDJ79_05405</name>
</gene>
<dbReference type="RefSeq" id="WP_225249856.1">
    <property type="nucleotide sequence ID" value="NZ_JAIWIU010000030.1"/>
</dbReference>
<dbReference type="InterPro" id="IPR050282">
    <property type="entry name" value="Cycloisomerase_2"/>
</dbReference>
<dbReference type="Pfam" id="PF10282">
    <property type="entry name" value="Lactonase"/>
    <property type="match status" value="1"/>
</dbReference>
<dbReference type="PANTHER" id="PTHR30344:SF1">
    <property type="entry name" value="6-PHOSPHOGLUCONOLACTONASE"/>
    <property type="match status" value="1"/>
</dbReference>
<dbReference type="Proteomes" id="UP001199044">
    <property type="component" value="Unassembled WGS sequence"/>
</dbReference>
<proteinExistence type="inferred from homology"/>
<evidence type="ECO:0000313" key="4">
    <source>
        <dbReference type="Proteomes" id="UP001199044"/>
    </source>
</evidence>
<evidence type="ECO:0000313" key="3">
    <source>
        <dbReference type="EMBL" id="MCA2015539.1"/>
    </source>
</evidence>
<organism evidence="3 4">
    <name type="scientific">Vibrio tritonius</name>
    <dbReference type="NCBI Taxonomy" id="1435069"/>
    <lineage>
        <taxon>Bacteria</taxon>
        <taxon>Pseudomonadati</taxon>
        <taxon>Pseudomonadota</taxon>
        <taxon>Gammaproteobacteria</taxon>
        <taxon>Vibrionales</taxon>
        <taxon>Vibrionaceae</taxon>
        <taxon>Vibrio</taxon>
    </lineage>
</organism>
<keyword evidence="2" id="KW-0313">Glucose metabolism</keyword>
<dbReference type="Gene3D" id="2.130.10.10">
    <property type="entry name" value="YVTN repeat-like/Quinoprotein amine dehydrogenase"/>
    <property type="match status" value="1"/>
</dbReference>
<keyword evidence="2" id="KW-0119">Carbohydrate metabolism</keyword>
<dbReference type="InterPro" id="IPR011045">
    <property type="entry name" value="N2O_reductase_N"/>
</dbReference>
<evidence type="ECO:0000256" key="1">
    <source>
        <dbReference type="ARBA" id="ARBA00005564"/>
    </source>
</evidence>
<comment type="similarity">
    <text evidence="1">Belongs to the cycloisomerase 2 family.</text>
</comment>
<dbReference type="SUPFAM" id="SSF50974">
    <property type="entry name" value="Nitrous oxide reductase, N-terminal domain"/>
    <property type="match status" value="1"/>
</dbReference>
<sequence length="377" mass="42179">MTTAFHYRIDILDQNDCETLPMPYQLFVSNAESGTISCYELNSSTPNTTESLRWVTDIPAAPLVMPMTIDEKRALLYAVIRSKPYRLLQYRIEPQGLSLTQEWPLPASMANIELSPDGLTAYSVSFADNLWAQTRLQDASDDTTECFSCGSHPHAIHISPDKKWLIHSELGSDKLQVSSYGAERGEPRHINVMPESGPRHFVFSPAGDELYLLTEMSGEVIRYRIEAAGKDDISPPSLIERERCAILPFAEMELAPGLAPEKRQNDDQPRVWAADIHLTHNGRFLYTSERTTSRISLFEIDAVSMRYVSSFPVESCPRSFAITPDDQWLIVTGEQASVIGLYAINSATGYLKRECEAPCGKGANWVSIVAKLEQQVI</sequence>
<dbReference type="InterPro" id="IPR019405">
    <property type="entry name" value="Lactonase_7-beta_prop"/>
</dbReference>
<keyword evidence="4" id="KW-1185">Reference proteome</keyword>
<protein>
    <submittedName>
        <fullName evidence="3">Lactonase family protein</fullName>
    </submittedName>
</protein>
<reference evidence="4" key="1">
    <citation type="submission" date="2023-07" db="EMBL/GenBank/DDBJ databases">
        <title>Molecular identification of indigenous halophilic bacteria isolated from red sea cost, biodegradation of synthetic dyes and assessment of degraded metabolite toxicity.</title>
        <authorList>
            <person name="Chaieb K."/>
            <person name="Altayb H.N."/>
        </authorList>
    </citation>
    <scope>NUCLEOTIDE SEQUENCE [LARGE SCALE GENOMIC DNA]</scope>
    <source>
        <strain evidence="4">K20</strain>
    </source>
</reference>
<dbReference type="EMBL" id="JAIWIU010000030">
    <property type="protein sequence ID" value="MCA2015539.1"/>
    <property type="molecule type" value="Genomic_DNA"/>
</dbReference>
<evidence type="ECO:0000256" key="2">
    <source>
        <dbReference type="ARBA" id="ARBA00022526"/>
    </source>
</evidence>
<accession>A0ABS7YIN1</accession>
<name>A0ABS7YIN1_9VIBR</name>